<proteinExistence type="predicted"/>
<feature type="compositionally biased region" description="Basic and acidic residues" evidence="1">
    <location>
        <begin position="104"/>
        <end position="113"/>
    </location>
</feature>
<comment type="caution">
    <text evidence="2">The sequence shown here is derived from an EMBL/GenBank/DDBJ whole genome shotgun (WGS) entry which is preliminary data.</text>
</comment>
<accession>A0ABP0SNH6</accession>
<evidence type="ECO:0000313" key="2">
    <source>
        <dbReference type="EMBL" id="CAK9113879.1"/>
    </source>
</evidence>
<name>A0ABP0SNH6_9DINO</name>
<gene>
    <name evidence="2" type="ORF">SCF082_LOCUS52766</name>
</gene>
<organism evidence="2 3">
    <name type="scientific">Durusdinium trenchii</name>
    <dbReference type="NCBI Taxonomy" id="1381693"/>
    <lineage>
        <taxon>Eukaryota</taxon>
        <taxon>Sar</taxon>
        <taxon>Alveolata</taxon>
        <taxon>Dinophyceae</taxon>
        <taxon>Suessiales</taxon>
        <taxon>Symbiodiniaceae</taxon>
        <taxon>Durusdinium</taxon>
    </lineage>
</organism>
<dbReference type="EMBL" id="CAXAMM010044240">
    <property type="protein sequence ID" value="CAK9113879.1"/>
    <property type="molecule type" value="Genomic_DNA"/>
</dbReference>
<protein>
    <submittedName>
        <fullName evidence="2">Uncharacterized protein</fullName>
    </submittedName>
</protein>
<dbReference type="Proteomes" id="UP001642464">
    <property type="component" value="Unassembled WGS sequence"/>
</dbReference>
<keyword evidence="3" id="KW-1185">Reference proteome</keyword>
<sequence>MVEVPGLPKGMMPTTEAGAPANHLPWSVSHGVCALKEACSHVVPEWVPVPVPPAPRVVERVVPERLPAPLRAVSPMVARVAPVAPSSPTDAQALKPPKKKKKLKTGEIEERSTLRPVRTEGLATLTGEAERNESGGLAADGTTRGEGSAMKLWKSECFANSPAYEEELPCLTLAPYLKVIAC</sequence>
<evidence type="ECO:0000313" key="3">
    <source>
        <dbReference type="Proteomes" id="UP001642464"/>
    </source>
</evidence>
<feature type="region of interest" description="Disordered" evidence="1">
    <location>
        <begin position="84"/>
        <end position="144"/>
    </location>
</feature>
<evidence type="ECO:0000256" key="1">
    <source>
        <dbReference type="SAM" id="MobiDB-lite"/>
    </source>
</evidence>
<reference evidence="2 3" key="1">
    <citation type="submission" date="2024-02" db="EMBL/GenBank/DDBJ databases">
        <authorList>
            <person name="Chen Y."/>
            <person name="Shah S."/>
            <person name="Dougan E. K."/>
            <person name="Thang M."/>
            <person name="Chan C."/>
        </authorList>
    </citation>
    <scope>NUCLEOTIDE SEQUENCE [LARGE SCALE GENOMIC DNA]</scope>
</reference>